<keyword evidence="1" id="KW-0472">Membrane</keyword>
<evidence type="ECO:0000256" key="1">
    <source>
        <dbReference type="SAM" id="Phobius"/>
    </source>
</evidence>
<evidence type="ECO:0000313" key="2">
    <source>
        <dbReference type="EMBL" id="JAH95259.1"/>
    </source>
</evidence>
<proteinExistence type="predicted"/>
<name>A0A0E9WY52_ANGAN</name>
<reference evidence="2" key="2">
    <citation type="journal article" date="2015" name="Fish Shellfish Immunol.">
        <title>Early steps in the European eel (Anguilla anguilla)-Vibrio vulnificus interaction in the gills: Role of the RtxA13 toxin.</title>
        <authorList>
            <person name="Callol A."/>
            <person name="Pajuelo D."/>
            <person name="Ebbesson L."/>
            <person name="Teles M."/>
            <person name="MacKenzie S."/>
            <person name="Amaro C."/>
        </authorList>
    </citation>
    <scope>NUCLEOTIDE SEQUENCE</scope>
</reference>
<organism evidence="2">
    <name type="scientific">Anguilla anguilla</name>
    <name type="common">European freshwater eel</name>
    <name type="synonym">Muraena anguilla</name>
    <dbReference type="NCBI Taxonomy" id="7936"/>
    <lineage>
        <taxon>Eukaryota</taxon>
        <taxon>Metazoa</taxon>
        <taxon>Chordata</taxon>
        <taxon>Craniata</taxon>
        <taxon>Vertebrata</taxon>
        <taxon>Euteleostomi</taxon>
        <taxon>Actinopterygii</taxon>
        <taxon>Neopterygii</taxon>
        <taxon>Teleostei</taxon>
        <taxon>Anguilliformes</taxon>
        <taxon>Anguillidae</taxon>
        <taxon>Anguilla</taxon>
    </lineage>
</organism>
<dbReference type="EMBL" id="GBXM01013318">
    <property type="protein sequence ID" value="JAH95259.1"/>
    <property type="molecule type" value="Transcribed_RNA"/>
</dbReference>
<reference evidence="2" key="1">
    <citation type="submission" date="2014-11" db="EMBL/GenBank/DDBJ databases">
        <authorList>
            <person name="Amaro Gonzalez C."/>
        </authorList>
    </citation>
    <scope>NUCLEOTIDE SEQUENCE</scope>
</reference>
<sequence length="87" mass="9961">MTVTQTTSEILNLQRCSACQTPELVWNHTGKNSLCICNELSQTRYIFINIFICIICNVPITMNKWLGRDKKGEEGVNFFNTTEESIN</sequence>
<dbReference type="AlphaFoldDB" id="A0A0E9WY52"/>
<accession>A0A0E9WY52</accession>
<keyword evidence="1" id="KW-1133">Transmembrane helix</keyword>
<keyword evidence="1" id="KW-0812">Transmembrane</keyword>
<feature type="transmembrane region" description="Helical" evidence="1">
    <location>
        <begin position="45"/>
        <end position="62"/>
    </location>
</feature>
<protein>
    <submittedName>
        <fullName evidence="2">Uncharacterized protein</fullName>
    </submittedName>
</protein>